<reference evidence="1 2" key="1">
    <citation type="submission" date="2016-12" db="EMBL/GenBank/DDBJ databases">
        <title>The genomes of Aspergillus section Nigri reveals drivers in fungal speciation.</title>
        <authorList>
            <consortium name="DOE Joint Genome Institute"/>
            <person name="Vesth T.C."/>
            <person name="Nybo J."/>
            <person name="Theobald S."/>
            <person name="Brandl J."/>
            <person name="Frisvad J.C."/>
            <person name="Nielsen K.F."/>
            <person name="Lyhne E.K."/>
            <person name="Kogle M.E."/>
            <person name="Kuo A."/>
            <person name="Riley R."/>
            <person name="Clum A."/>
            <person name="Nolan M."/>
            <person name="Lipzen A."/>
            <person name="Salamov A."/>
            <person name="Henrissat B."/>
            <person name="Wiebenga A."/>
            <person name="De Vries R.P."/>
            <person name="Grigoriev I.V."/>
            <person name="Mortensen U.H."/>
            <person name="Andersen M.R."/>
            <person name="Baker S.E."/>
        </authorList>
    </citation>
    <scope>NUCLEOTIDE SEQUENCE [LARGE SCALE GENOMIC DNA]</scope>
    <source>
        <strain evidence="1 2">CBS 115572</strain>
    </source>
</reference>
<dbReference type="AlphaFoldDB" id="A0A317XG90"/>
<sequence>MSPSKKIREASPTGILVDVLDDVERAFKAEVIRDLHKILNKTYVDSGVWACLWIADLPRLRDIRDAAREDPQAVYTEICRRSGFCIRELASSHSPITEVVKKREVTNIQMVWSHRMSQLVGTPSQRPLSPLPENTCYTRDNRVCLISKSRFNLQIAKIVRNHFITLGIGKREQFWDALRYFWPDRVNAWESAILQLELFAGPCGNEMCLCSHVRELWDVGYFGLKPLSKSDDGKKLRVMFYWLPEYPFSRKRDPGDVRLKERNTACPQACKLWNRDTEKKLASGDVLEFTTWNPSQLPLPSLELLELRWYIARLLAMSGASNIIAADLGFHPSTLRGVDEFQAYAKSA</sequence>
<name>A0A317XG90_9EURO</name>
<evidence type="ECO:0000313" key="2">
    <source>
        <dbReference type="Proteomes" id="UP000246702"/>
    </source>
</evidence>
<dbReference type="EMBL" id="MSFK01000001">
    <property type="protein sequence ID" value="PWY96238.1"/>
    <property type="molecule type" value="Genomic_DNA"/>
</dbReference>
<dbReference type="RefSeq" id="XP_025472999.1">
    <property type="nucleotide sequence ID" value="XM_025614823.1"/>
</dbReference>
<accession>A0A317XG90</accession>
<dbReference type="OrthoDB" id="5416097at2759"/>
<keyword evidence="2" id="KW-1185">Reference proteome</keyword>
<organism evidence="1 2">
    <name type="scientific">Aspergillus sclerotioniger CBS 115572</name>
    <dbReference type="NCBI Taxonomy" id="1450535"/>
    <lineage>
        <taxon>Eukaryota</taxon>
        <taxon>Fungi</taxon>
        <taxon>Dikarya</taxon>
        <taxon>Ascomycota</taxon>
        <taxon>Pezizomycotina</taxon>
        <taxon>Eurotiomycetes</taxon>
        <taxon>Eurotiomycetidae</taxon>
        <taxon>Eurotiales</taxon>
        <taxon>Aspergillaceae</taxon>
        <taxon>Aspergillus</taxon>
        <taxon>Aspergillus subgen. Circumdati</taxon>
    </lineage>
</organism>
<gene>
    <name evidence="1" type="ORF">BO94DRAFT_570584</name>
</gene>
<protein>
    <recommendedName>
        <fullName evidence="3">HNH nuclease domain-containing protein</fullName>
    </recommendedName>
</protein>
<dbReference type="GeneID" id="37116966"/>
<dbReference type="Proteomes" id="UP000246702">
    <property type="component" value="Unassembled WGS sequence"/>
</dbReference>
<evidence type="ECO:0008006" key="3">
    <source>
        <dbReference type="Google" id="ProtNLM"/>
    </source>
</evidence>
<proteinExistence type="predicted"/>
<comment type="caution">
    <text evidence="1">The sequence shown here is derived from an EMBL/GenBank/DDBJ whole genome shotgun (WGS) entry which is preliminary data.</text>
</comment>
<evidence type="ECO:0000313" key="1">
    <source>
        <dbReference type="EMBL" id="PWY96238.1"/>
    </source>
</evidence>